<evidence type="ECO:0000313" key="1">
    <source>
        <dbReference type="EMBL" id="OGH70366.1"/>
    </source>
</evidence>
<reference evidence="1 2" key="1">
    <citation type="journal article" date="2016" name="Nat. Commun.">
        <title>Thousands of microbial genomes shed light on interconnected biogeochemical processes in an aquifer system.</title>
        <authorList>
            <person name="Anantharaman K."/>
            <person name="Brown C.T."/>
            <person name="Hug L.A."/>
            <person name="Sharon I."/>
            <person name="Castelle C.J."/>
            <person name="Probst A.J."/>
            <person name="Thomas B.C."/>
            <person name="Singh A."/>
            <person name="Wilkins M.J."/>
            <person name="Karaoz U."/>
            <person name="Brodie E.L."/>
            <person name="Williams K.H."/>
            <person name="Hubbard S.S."/>
            <person name="Banfield J.F."/>
        </authorList>
    </citation>
    <scope>NUCLEOTIDE SEQUENCE [LARGE SCALE GENOMIC DNA]</scope>
</reference>
<protein>
    <submittedName>
        <fullName evidence="1">Uncharacterized protein</fullName>
    </submittedName>
</protein>
<accession>A0A1F6MFE4</accession>
<dbReference type="AlphaFoldDB" id="A0A1F6MFE4"/>
<proteinExistence type="predicted"/>
<comment type="caution">
    <text evidence="1">The sequence shown here is derived from an EMBL/GenBank/DDBJ whole genome shotgun (WGS) entry which is preliminary data.</text>
</comment>
<name>A0A1F6MFE4_9BACT</name>
<sequence>MGGEGRRSIPEEEMSIDEHVWVQLTQNGKKTYDEYCKAPGTKPSNRRIDQRGWCSLPLREWGQIFGHMLGKDSPTQFINNVIRLSRPG</sequence>
<evidence type="ECO:0000313" key="2">
    <source>
        <dbReference type="Proteomes" id="UP000177953"/>
    </source>
</evidence>
<dbReference type="Proteomes" id="UP000177953">
    <property type="component" value="Unassembled WGS sequence"/>
</dbReference>
<organism evidence="1 2">
    <name type="scientific">Candidatus Magasanikbacteria bacterium RIFCSPHIGHO2_01_FULL_47_8</name>
    <dbReference type="NCBI Taxonomy" id="1798673"/>
    <lineage>
        <taxon>Bacteria</taxon>
        <taxon>Candidatus Magasanikiibacteriota</taxon>
    </lineage>
</organism>
<dbReference type="EMBL" id="MFPU01000009">
    <property type="protein sequence ID" value="OGH70366.1"/>
    <property type="molecule type" value="Genomic_DNA"/>
</dbReference>
<gene>
    <name evidence="1" type="ORF">A2754_03145</name>
</gene>